<comment type="similarity">
    <text evidence="1">Belongs to the RutC family.</text>
</comment>
<proteinExistence type="inferred from homology"/>
<dbReference type="PROSITE" id="PS01094">
    <property type="entry name" value="UPF0076"/>
    <property type="match status" value="1"/>
</dbReference>
<gene>
    <name evidence="2" type="ORF">MNBD_NITROSPINAE01-625</name>
</gene>
<dbReference type="CDD" id="cd00448">
    <property type="entry name" value="YjgF_YER057c_UK114_family"/>
    <property type="match status" value="1"/>
</dbReference>
<dbReference type="PANTHER" id="PTHR11803">
    <property type="entry name" value="2-IMINOBUTANOATE/2-IMINOPROPANOATE DEAMINASE RIDA"/>
    <property type="match status" value="1"/>
</dbReference>
<organism evidence="2">
    <name type="scientific">hydrothermal vent metagenome</name>
    <dbReference type="NCBI Taxonomy" id="652676"/>
    <lineage>
        <taxon>unclassified sequences</taxon>
        <taxon>metagenomes</taxon>
        <taxon>ecological metagenomes</taxon>
    </lineage>
</organism>
<reference evidence="2" key="1">
    <citation type="submission" date="2018-06" db="EMBL/GenBank/DDBJ databases">
        <authorList>
            <person name="Zhirakovskaya E."/>
        </authorList>
    </citation>
    <scope>NUCLEOTIDE SEQUENCE</scope>
</reference>
<evidence type="ECO:0000256" key="1">
    <source>
        <dbReference type="ARBA" id="ARBA00010552"/>
    </source>
</evidence>
<evidence type="ECO:0000313" key="2">
    <source>
        <dbReference type="EMBL" id="VAX19916.1"/>
    </source>
</evidence>
<protein>
    <submittedName>
        <fullName evidence="2">RidA/YER057c/UK114 superfamily protein</fullName>
    </submittedName>
</protein>
<dbReference type="EMBL" id="UOGC01000100">
    <property type="protein sequence ID" value="VAX19916.1"/>
    <property type="molecule type" value="Genomic_DNA"/>
</dbReference>
<dbReference type="InterPro" id="IPR006175">
    <property type="entry name" value="YjgF/YER057c/UK114"/>
</dbReference>
<dbReference type="PANTHER" id="PTHR11803:SF58">
    <property type="entry name" value="PROTEIN HMF1-RELATED"/>
    <property type="match status" value="1"/>
</dbReference>
<accession>A0A3B1BNK4</accession>
<dbReference type="AlphaFoldDB" id="A0A3B1BNK4"/>
<dbReference type="NCBIfam" id="TIGR00004">
    <property type="entry name" value="Rid family detoxifying hydrolase"/>
    <property type="match status" value="1"/>
</dbReference>
<dbReference type="GO" id="GO:0019239">
    <property type="term" value="F:deaminase activity"/>
    <property type="evidence" value="ECO:0007669"/>
    <property type="project" value="TreeGrafter"/>
</dbReference>
<dbReference type="FunFam" id="3.30.1330.40:FF:000001">
    <property type="entry name" value="L-PSP family endoribonuclease"/>
    <property type="match status" value="1"/>
</dbReference>
<dbReference type="InterPro" id="IPR006056">
    <property type="entry name" value="RidA"/>
</dbReference>
<dbReference type="Pfam" id="PF01042">
    <property type="entry name" value="Ribonuc_L-PSP"/>
    <property type="match status" value="1"/>
</dbReference>
<sequence length="133" mass="14094">MGKRTIETNQAPQAIGPYSQALVCDGMVYTSGQIGLNPHSGELAGDDVETQARQVMANLEAVLGEAGSFFGEVIKSTIYLTDLKDFAIVNEIYAEFFPETKPARSTVQVAALPLGAKVEIDMIATLPDSSGAL</sequence>
<name>A0A3B1BNK4_9ZZZZ</name>
<dbReference type="InterPro" id="IPR019897">
    <property type="entry name" value="RidA_CS"/>
</dbReference>
<dbReference type="InterPro" id="IPR035959">
    <property type="entry name" value="RutC-like_sf"/>
</dbReference>
<dbReference type="GO" id="GO:0005739">
    <property type="term" value="C:mitochondrion"/>
    <property type="evidence" value="ECO:0007669"/>
    <property type="project" value="TreeGrafter"/>
</dbReference>
<dbReference type="SUPFAM" id="SSF55298">
    <property type="entry name" value="YjgF-like"/>
    <property type="match status" value="1"/>
</dbReference>
<dbReference type="Gene3D" id="3.30.1330.40">
    <property type="entry name" value="RutC-like"/>
    <property type="match status" value="1"/>
</dbReference>
<dbReference type="GO" id="GO:0005829">
    <property type="term" value="C:cytosol"/>
    <property type="evidence" value="ECO:0007669"/>
    <property type="project" value="TreeGrafter"/>
</dbReference>